<evidence type="ECO:0000313" key="1">
    <source>
        <dbReference type="EMBL" id="MFC5421451.1"/>
    </source>
</evidence>
<name>A0ABW0IUX4_9HYPH</name>
<sequence length="102" mass="11776">MTEKISLRQQIEAVRFAETRQRTIMGGGTLRELRPPREAEYDMQRLGAAARTLEWLQSHEPEVRKLLEIPAERRKLLWDHMTEVAELLDSKAVKPAGEEGQP</sequence>
<gene>
    <name evidence="1" type="ORF">ACFPOB_17980</name>
</gene>
<dbReference type="EMBL" id="JBHSLW010000028">
    <property type="protein sequence ID" value="MFC5421451.1"/>
    <property type="molecule type" value="Genomic_DNA"/>
</dbReference>
<accession>A0ABW0IUX4</accession>
<proteinExistence type="predicted"/>
<dbReference type="Proteomes" id="UP001596053">
    <property type="component" value="Unassembled WGS sequence"/>
</dbReference>
<keyword evidence="2" id="KW-1185">Reference proteome</keyword>
<comment type="caution">
    <text evidence="1">The sequence shown here is derived from an EMBL/GenBank/DDBJ whole genome shotgun (WGS) entry which is preliminary data.</text>
</comment>
<organism evidence="1 2">
    <name type="scientific">Bosea eneae</name>
    <dbReference type="NCBI Taxonomy" id="151454"/>
    <lineage>
        <taxon>Bacteria</taxon>
        <taxon>Pseudomonadati</taxon>
        <taxon>Pseudomonadota</taxon>
        <taxon>Alphaproteobacteria</taxon>
        <taxon>Hyphomicrobiales</taxon>
        <taxon>Boseaceae</taxon>
        <taxon>Bosea</taxon>
    </lineage>
</organism>
<evidence type="ECO:0000313" key="2">
    <source>
        <dbReference type="Proteomes" id="UP001596053"/>
    </source>
</evidence>
<protein>
    <submittedName>
        <fullName evidence="1">Uncharacterized protein</fullName>
    </submittedName>
</protein>
<dbReference type="RefSeq" id="WP_377799776.1">
    <property type="nucleotide sequence ID" value="NZ_JBHSLW010000028.1"/>
</dbReference>
<reference evidence="2" key="1">
    <citation type="journal article" date="2019" name="Int. J. Syst. Evol. Microbiol.">
        <title>The Global Catalogue of Microorganisms (GCM) 10K type strain sequencing project: providing services to taxonomists for standard genome sequencing and annotation.</title>
        <authorList>
            <consortium name="The Broad Institute Genomics Platform"/>
            <consortium name="The Broad Institute Genome Sequencing Center for Infectious Disease"/>
            <person name="Wu L."/>
            <person name="Ma J."/>
        </authorList>
    </citation>
    <scope>NUCLEOTIDE SEQUENCE [LARGE SCALE GENOMIC DNA]</scope>
    <source>
        <strain evidence="2">NCAIM B.01391</strain>
    </source>
</reference>